<dbReference type="InterPro" id="IPR050360">
    <property type="entry name" value="MFS_Sugar_Transporters"/>
</dbReference>
<feature type="transmembrane region" description="Helical" evidence="9">
    <location>
        <begin position="460"/>
        <end position="479"/>
    </location>
</feature>
<dbReference type="InterPro" id="IPR036259">
    <property type="entry name" value="MFS_trans_sf"/>
</dbReference>
<protein>
    <submittedName>
        <fullName evidence="11">Hexose transport-related protein</fullName>
    </submittedName>
</protein>
<comment type="catalytic activity">
    <reaction evidence="7">
        <text>myo-inositol(out) + H(+)(out) = myo-inositol(in) + H(+)(in)</text>
        <dbReference type="Rhea" id="RHEA:60364"/>
        <dbReference type="ChEBI" id="CHEBI:15378"/>
        <dbReference type="ChEBI" id="CHEBI:17268"/>
    </reaction>
</comment>
<evidence type="ECO:0000256" key="2">
    <source>
        <dbReference type="ARBA" id="ARBA00010992"/>
    </source>
</evidence>
<dbReference type="RefSeq" id="XP_018283024.1">
    <property type="nucleotide sequence ID" value="XM_018420618.1"/>
</dbReference>
<dbReference type="Gene3D" id="1.20.1250.20">
    <property type="entry name" value="MFS general substrate transporter like domains"/>
    <property type="match status" value="1"/>
</dbReference>
<feature type="transmembrane region" description="Helical" evidence="9">
    <location>
        <begin position="221"/>
        <end position="239"/>
    </location>
</feature>
<feature type="transmembrane region" description="Helical" evidence="9">
    <location>
        <begin position="97"/>
        <end position="117"/>
    </location>
</feature>
<feature type="transmembrane region" description="Helical" evidence="9">
    <location>
        <begin position="358"/>
        <end position="380"/>
    </location>
</feature>
<keyword evidence="12" id="KW-1185">Reference proteome</keyword>
<evidence type="ECO:0000313" key="12">
    <source>
        <dbReference type="Proteomes" id="UP000053611"/>
    </source>
</evidence>
<accession>A0A0J0XZS4</accession>
<dbReference type="PROSITE" id="PS00216">
    <property type="entry name" value="SUGAR_TRANSPORT_1"/>
    <property type="match status" value="1"/>
</dbReference>
<comment type="subcellular location">
    <subcellularLocation>
        <location evidence="1">Membrane</location>
        <topology evidence="1">Multi-pass membrane protein</topology>
    </subcellularLocation>
</comment>
<dbReference type="EMBL" id="KQ087177">
    <property type="protein sequence ID" value="KLT46533.1"/>
    <property type="molecule type" value="Genomic_DNA"/>
</dbReference>
<dbReference type="PANTHER" id="PTHR48022:SF2">
    <property type="entry name" value="PLASTIDIC GLUCOSE TRANSPORTER 4"/>
    <property type="match status" value="1"/>
</dbReference>
<reference evidence="11 12" key="1">
    <citation type="submission" date="2015-03" db="EMBL/GenBank/DDBJ databases">
        <title>Genomics and transcriptomics of the oil-accumulating basidiomycete yeast T. oleaginosus allow insights into substrate utilization and the diverse evolutionary trajectories of mating systems in fungi.</title>
        <authorList>
            <consortium name="DOE Joint Genome Institute"/>
            <person name="Kourist R."/>
            <person name="Kracht O."/>
            <person name="Bracharz F."/>
            <person name="Lipzen A."/>
            <person name="Nolan M."/>
            <person name="Ohm R."/>
            <person name="Grigoriev I."/>
            <person name="Sun S."/>
            <person name="Heitman J."/>
            <person name="Bruck T."/>
            <person name="Nowrousian M."/>
        </authorList>
    </citation>
    <scope>NUCLEOTIDE SEQUENCE [LARGE SCALE GENOMIC DNA]</scope>
    <source>
        <strain evidence="11 12">IBC0246</strain>
    </source>
</reference>
<feature type="transmembrane region" description="Helical" evidence="9">
    <location>
        <begin position="427"/>
        <end position="448"/>
    </location>
</feature>
<comment type="similarity">
    <text evidence="2 8">Belongs to the major facilitator superfamily. Sugar transporter (TC 2.A.1.1) family.</text>
</comment>
<dbReference type="InterPro" id="IPR005829">
    <property type="entry name" value="Sugar_transporter_CS"/>
</dbReference>
<dbReference type="PROSITE" id="PS00217">
    <property type="entry name" value="SUGAR_TRANSPORT_2"/>
    <property type="match status" value="1"/>
</dbReference>
<keyword evidence="4 9" id="KW-0812">Transmembrane</keyword>
<evidence type="ECO:0000256" key="6">
    <source>
        <dbReference type="ARBA" id="ARBA00023136"/>
    </source>
</evidence>
<dbReference type="Proteomes" id="UP000053611">
    <property type="component" value="Unassembled WGS sequence"/>
</dbReference>
<proteinExistence type="inferred from homology"/>
<dbReference type="OrthoDB" id="8120565at2759"/>
<feature type="transmembrane region" description="Helical" evidence="9">
    <location>
        <begin position="387"/>
        <end position="407"/>
    </location>
</feature>
<dbReference type="SUPFAM" id="SSF103473">
    <property type="entry name" value="MFS general substrate transporter"/>
    <property type="match status" value="1"/>
</dbReference>
<feature type="transmembrane region" description="Helical" evidence="9">
    <location>
        <begin position="335"/>
        <end position="352"/>
    </location>
</feature>
<evidence type="ECO:0000256" key="8">
    <source>
        <dbReference type="RuleBase" id="RU003346"/>
    </source>
</evidence>
<dbReference type="GeneID" id="28981221"/>
<evidence type="ECO:0000259" key="10">
    <source>
        <dbReference type="PROSITE" id="PS50850"/>
    </source>
</evidence>
<evidence type="ECO:0000256" key="9">
    <source>
        <dbReference type="SAM" id="Phobius"/>
    </source>
</evidence>
<dbReference type="AlphaFoldDB" id="A0A0J0XZS4"/>
<feature type="transmembrane region" description="Helical" evidence="9">
    <location>
        <begin position="182"/>
        <end position="201"/>
    </location>
</feature>
<keyword evidence="5 9" id="KW-1133">Transmembrane helix</keyword>
<evidence type="ECO:0000256" key="5">
    <source>
        <dbReference type="ARBA" id="ARBA00022989"/>
    </source>
</evidence>
<dbReference type="InterPro" id="IPR005828">
    <property type="entry name" value="MFS_sugar_transport-like"/>
</dbReference>
<dbReference type="PRINTS" id="PR00171">
    <property type="entry name" value="SUGRTRNSPORT"/>
</dbReference>
<dbReference type="InterPro" id="IPR003663">
    <property type="entry name" value="Sugar/inositol_transpt"/>
</dbReference>
<sequence>MSDDHHEKTLDTHDDLGRRLSRDVAELDDKRARLAGPSGVAGLFKNPRLLLIAMATAQGGLCYGYQQGAYGQCMVMPSFKNVAAFSRIIDDAAYKGWTVAVLALGGWVGSLINGYCCDRFSRRWSILGGAIVSLIGAIITTAAMNAEMIFAGRFFIGLAVGSMTTAVPMYNSEISPAEVRGTMVGTFQLSVTFGIMLSYWIGFGTNHISETNSVAWRVPLAVQAVPSILLAISTFFIPYSPRWLLKQGRDEEALQVLSRVRGRPVDDEVIRLEFLEIKADAVFEQEMAAEKYPDCIGRPFALQVAQVAALFKSWPMFRRTAITCLMMWWQQMSGIDAIVFYAPTIFLSLGLGGTSVSLLASGVVGISMFIATFPAILYIDKIGRRPLLIWGGIGMSVCLLVVGILTGTQSAKWAVNEGKAAAWTSAAFVWFYIFNFGASWGPCSWVVISEIMPMSARAAGTALGASTNWMTNFCVSLFVPPMLEGIGFGTYIFFLVFMLMGVAYAIWILPETRNVSLEAMDRVFKSSDATHDAERMRTIVARLQNEHGINRPGKVESVTESV</sequence>
<dbReference type="GO" id="GO:0016020">
    <property type="term" value="C:membrane"/>
    <property type="evidence" value="ECO:0007669"/>
    <property type="project" value="UniProtKB-SubCell"/>
</dbReference>
<evidence type="ECO:0000256" key="1">
    <source>
        <dbReference type="ARBA" id="ARBA00004141"/>
    </source>
</evidence>
<evidence type="ECO:0000256" key="3">
    <source>
        <dbReference type="ARBA" id="ARBA00022448"/>
    </source>
</evidence>
<dbReference type="GO" id="GO:0005351">
    <property type="term" value="F:carbohydrate:proton symporter activity"/>
    <property type="evidence" value="ECO:0007669"/>
    <property type="project" value="TreeGrafter"/>
</dbReference>
<organism evidence="11 12">
    <name type="scientific">Cutaneotrichosporon oleaginosum</name>
    <dbReference type="NCBI Taxonomy" id="879819"/>
    <lineage>
        <taxon>Eukaryota</taxon>
        <taxon>Fungi</taxon>
        <taxon>Dikarya</taxon>
        <taxon>Basidiomycota</taxon>
        <taxon>Agaricomycotina</taxon>
        <taxon>Tremellomycetes</taxon>
        <taxon>Trichosporonales</taxon>
        <taxon>Trichosporonaceae</taxon>
        <taxon>Cutaneotrichosporon</taxon>
    </lineage>
</organism>
<feature type="transmembrane region" description="Helical" evidence="9">
    <location>
        <begin position="150"/>
        <end position="170"/>
    </location>
</feature>
<evidence type="ECO:0000256" key="7">
    <source>
        <dbReference type="ARBA" id="ARBA00049119"/>
    </source>
</evidence>
<keyword evidence="3 8" id="KW-0813">Transport</keyword>
<dbReference type="PROSITE" id="PS50850">
    <property type="entry name" value="MFS"/>
    <property type="match status" value="1"/>
</dbReference>
<dbReference type="InterPro" id="IPR020846">
    <property type="entry name" value="MFS_dom"/>
</dbReference>
<evidence type="ECO:0000256" key="4">
    <source>
        <dbReference type="ARBA" id="ARBA00022692"/>
    </source>
</evidence>
<gene>
    <name evidence="11" type="ORF">CC85DRAFT_253664</name>
</gene>
<dbReference type="PANTHER" id="PTHR48022">
    <property type="entry name" value="PLASTIDIC GLUCOSE TRANSPORTER 4"/>
    <property type="match status" value="1"/>
</dbReference>
<name>A0A0J0XZS4_9TREE</name>
<evidence type="ECO:0000313" key="11">
    <source>
        <dbReference type="EMBL" id="KLT46533.1"/>
    </source>
</evidence>
<keyword evidence="6 9" id="KW-0472">Membrane</keyword>
<feature type="domain" description="Major facilitator superfamily (MFS) profile" evidence="10">
    <location>
        <begin position="52"/>
        <end position="513"/>
    </location>
</feature>
<feature type="transmembrane region" description="Helical" evidence="9">
    <location>
        <begin position="491"/>
        <end position="510"/>
    </location>
</feature>
<feature type="transmembrane region" description="Helical" evidence="9">
    <location>
        <begin position="124"/>
        <end position="144"/>
    </location>
</feature>
<dbReference type="FunFam" id="1.20.1250.20:FF:000026">
    <property type="entry name" value="MFS quinate transporter QutD"/>
    <property type="match status" value="1"/>
</dbReference>
<dbReference type="NCBIfam" id="TIGR00879">
    <property type="entry name" value="SP"/>
    <property type="match status" value="1"/>
</dbReference>
<dbReference type="Pfam" id="PF00083">
    <property type="entry name" value="Sugar_tr"/>
    <property type="match status" value="1"/>
</dbReference>